<evidence type="ECO:0000256" key="1">
    <source>
        <dbReference type="ARBA" id="ARBA00009902"/>
    </source>
</evidence>
<comment type="caution">
    <text evidence="6">The sequence shown here is derived from an EMBL/GenBank/DDBJ whole genome shotgun (WGS) entry which is preliminary data.</text>
</comment>
<dbReference type="InterPro" id="IPR051214">
    <property type="entry name" value="GH32_Enzymes"/>
</dbReference>
<dbReference type="Proteomes" id="UP001157114">
    <property type="component" value="Unassembled WGS sequence"/>
</dbReference>
<evidence type="ECO:0000259" key="5">
    <source>
        <dbReference type="Pfam" id="PF00251"/>
    </source>
</evidence>
<dbReference type="PANTHER" id="PTHR43101">
    <property type="entry name" value="BETA-FRUCTOSIDASE"/>
    <property type="match status" value="1"/>
</dbReference>
<protein>
    <recommendedName>
        <fullName evidence="2">beta-fructofuranosidase</fullName>
        <ecNumber evidence="2">3.2.1.26</ecNumber>
    </recommendedName>
</protein>
<dbReference type="EC" id="3.2.1.26" evidence="2"/>
<reference evidence="6 7" key="1">
    <citation type="submission" date="2023-03" db="EMBL/GenBank/DDBJ databases">
        <title>Draft genome sequence of the bacteria which degrade cell wall of Tricholomamatutake.</title>
        <authorList>
            <person name="Konishi Y."/>
            <person name="Fukuta Y."/>
            <person name="Shirasaka N."/>
        </authorList>
    </citation>
    <scope>NUCLEOTIDE SEQUENCE [LARGE SCALE GENOMIC DNA]</scope>
    <source>
        <strain evidence="7">mu1</strain>
    </source>
</reference>
<dbReference type="SMART" id="SM00640">
    <property type="entry name" value="Glyco_32"/>
    <property type="match status" value="1"/>
</dbReference>
<gene>
    <name evidence="6" type="ORF">MU1_53150</name>
</gene>
<dbReference type="InterPro" id="IPR001362">
    <property type="entry name" value="Glyco_hydro_32"/>
</dbReference>
<feature type="domain" description="Glycosyl hydrolase family 32 N-terminal" evidence="5">
    <location>
        <begin position="199"/>
        <end position="391"/>
    </location>
</feature>
<evidence type="ECO:0000313" key="6">
    <source>
        <dbReference type="EMBL" id="GLX70967.1"/>
    </source>
</evidence>
<organism evidence="6 7">
    <name type="scientific">Paenibacillus glycanilyticus</name>
    <dbReference type="NCBI Taxonomy" id="126569"/>
    <lineage>
        <taxon>Bacteria</taxon>
        <taxon>Bacillati</taxon>
        <taxon>Bacillota</taxon>
        <taxon>Bacilli</taxon>
        <taxon>Bacillales</taxon>
        <taxon>Paenibacillaceae</taxon>
        <taxon>Paenibacillus</taxon>
    </lineage>
</organism>
<name>A0ABQ6GMY1_9BACL</name>
<evidence type="ECO:0000256" key="3">
    <source>
        <dbReference type="ARBA" id="ARBA00022801"/>
    </source>
</evidence>
<dbReference type="PANTHER" id="PTHR43101:SF1">
    <property type="entry name" value="BETA-FRUCTOSIDASE"/>
    <property type="match status" value="1"/>
</dbReference>
<dbReference type="InterPro" id="IPR023296">
    <property type="entry name" value="Glyco_hydro_beta-prop_sf"/>
</dbReference>
<proteinExistence type="inferred from homology"/>
<keyword evidence="3" id="KW-0378">Hydrolase</keyword>
<dbReference type="RefSeq" id="WP_284241779.1">
    <property type="nucleotide sequence ID" value="NZ_BSSQ01000024.1"/>
</dbReference>
<accession>A0ABQ6GMY1</accession>
<dbReference type="Gene3D" id="2.115.10.20">
    <property type="entry name" value="Glycosyl hydrolase domain, family 43"/>
    <property type="match status" value="1"/>
</dbReference>
<evidence type="ECO:0000256" key="4">
    <source>
        <dbReference type="ARBA" id="ARBA00023295"/>
    </source>
</evidence>
<dbReference type="CDD" id="cd08995">
    <property type="entry name" value="GH32_EcAec43-like"/>
    <property type="match status" value="1"/>
</dbReference>
<sequence length="623" mass="69754">MIHVNDSGNFIELNPTQAEQPLDLGSVKTLTVSARVRGGETSEELLRIQGKLGTSAILIRSGEQAAVDGLLLSVDLYTDAKDKPLTLSVPWNAIGAGEHDLLLRYNSHIVELFVDGVLVDEDWPMGSVQLEKATVQTYEGTLEAKVWPHALTEEERNNLLQDKEGVENRETLYLGTEPSSIQYWKPRGFNTGVGDCMPYFDGETFHVYYLFDRRGHASKWSLGAHQWAHISTKDLKNWTHHPMAVAVTGEWEGSICTGSVIKENNEYYAFYAVRAVDGSPAQLTYAVSNDGIEFTKSEAYITISSRYLLSSVRDPHVFKDAEGIYHMLVTTSLVDGVKHEGCLAHLTSGDLKNWQEEEPFIVPGYHGEPECSDYFEWNGMYYLIFSNDGLARYRYSTKPFGPWLRPAMDTIDSVQLRVPKTAAFPGGRRMVTGFLSGPGRYGGELVIRELVQEEDGSLGLKFPAEFEGLTTYAETQHIDQVNLANLNGFSEHLIGRVEGEYELTFEAVPEHSTMFYGFSVAGDSEFKQGNDIRFEPSNHKLGVHDTVCVGFQEDEVSSIYHVQGLQGPVRVKAVVKEAFIDICVNDQRTSISRINREHAYLRFFAQFGAVSFHNITIRSIPSR</sequence>
<dbReference type="InterPro" id="IPR013148">
    <property type="entry name" value="Glyco_hydro_32_N"/>
</dbReference>
<evidence type="ECO:0000313" key="7">
    <source>
        <dbReference type="Proteomes" id="UP001157114"/>
    </source>
</evidence>
<dbReference type="Pfam" id="PF00251">
    <property type="entry name" value="Glyco_hydro_32N"/>
    <property type="match status" value="1"/>
</dbReference>
<comment type="similarity">
    <text evidence="1">Belongs to the glycosyl hydrolase 32 family.</text>
</comment>
<evidence type="ECO:0000256" key="2">
    <source>
        <dbReference type="ARBA" id="ARBA00012758"/>
    </source>
</evidence>
<dbReference type="SUPFAM" id="SSF75005">
    <property type="entry name" value="Arabinanase/levansucrase/invertase"/>
    <property type="match status" value="1"/>
</dbReference>
<keyword evidence="4" id="KW-0326">Glycosidase</keyword>
<dbReference type="EMBL" id="BSSQ01000024">
    <property type="protein sequence ID" value="GLX70967.1"/>
    <property type="molecule type" value="Genomic_DNA"/>
</dbReference>
<keyword evidence="7" id="KW-1185">Reference proteome</keyword>